<keyword evidence="2" id="KW-1133">Transmembrane helix</keyword>
<dbReference type="Proteomes" id="UP000322225">
    <property type="component" value="Chromosome 9"/>
</dbReference>
<gene>
    <name evidence="3" type="ORF">CI109_105004</name>
</gene>
<dbReference type="EMBL" id="CP144059">
    <property type="protein sequence ID" value="WWD20528.1"/>
    <property type="molecule type" value="Genomic_DNA"/>
</dbReference>
<accession>A0A5M6BWR6</accession>
<feature type="region of interest" description="Disordered" evidence="1">
    <location>
        <begin position="556"/>
        <end position="602"/>
    </location>
</feature>
<feature type="region of interest" description="Disordered" evidence="1">
    <location>
        <begin position="1"/>
        <end position="54"/>
    </location>
</feature>
<dbReference type="PANTHER" id="PTHR12203">
    <property type="entry name" value="KDEL LYS-ASP-GLU-LEU CONTAINING - RELATED"/>
    <property type="match status" value="1"/>
</dbReference>
<dbReference type="Pfam" id="PF05686">
    <property type="entry name" value="Glyco_transf_90"/>
    <property type="match status" value="1"/>
</dbReference>
<organism evidence="3 4">
    <name type="scientific">Kwoniella shandongensis</name>
    <dbReference type="NCBI Taxonomy" id="1734106"/>
    <lineage>
        <taxon>Eukaryota</taxon>
        <taxon>Fungi</taxon>
        <taxon>Dikarya</taxon>
        <taxon>Basidiomycota</taxon>
        <taxon>Agaricomycotina</taxon>
        <taxon>Tremellomycetes</taxon>
        <taxon>Tremellales</taxon>
        <taxon>Cryptococcaceae</taxon>
        <taxon>Kwoniella</taxon>
    </lineage>
</organism>
<dbReference type="SMART" id="SM00672">
    <property type="entry name" value="CAP10"/>
    <property type="match status" value="1"/>
</dbReference>
<sequence>MSLRTQTHPYFAPRFTSSPTSSSSYRPITSSSRAAGPAAQNTHQDLLSPYQRRDSSKTAAAEASRLGSKRSVLSWRRSNGHAHARRLSAVLEEGSRGYSRSDKVYDDDRDKGRRRRRYFASLLFGPSGQIFSRRARRYIVYAIGIFFLYLTILRPILNSTLRSSSPAVGAASSGLKSLPTPHSVSGRITSTSLKQEVRRPRAPLPRSVLDKRTKDHKVEGGLLKVNPDSLVHPIYELIRDAREEWDKKVARQSTTLKEAVVEYRRRYGRQPPKGFDKWWAYVCENNVQLPDEYDQIHTDLLPFRALSPRDLNARINAATRLPDTYTLRVRKGSLRTLSTYDSKAIEGANERLEGQTELIRPIAKFLGDITVVYSVHDTATAVVGYDHKRELLEHVEEGEWFDEDDEIDMTLQGWSAACSPNSPIRTFDSNISPPSILPNTSIAHKSFISSHSTTMDLCTNPSLIPIHGALAGKSPKVRPLTPIFSLSKTSLHSDVLGVPVEQWVNTDDLPDVPWEEKTEDKLMWRGSNTGAYHSAYTPWRASHRTRLVKMANMISSSTNTSTNNHWEQEQGGSTRDRSSNPSSETVEILPNPKDMKSQKLKEGSKRYGWSEVNDKYMNLAFTGGPLQCNVDDGTCDDLATEYAWSKLMTHDDALQYRYIVDVDGNAWSARFKRLLSSGSLIFKSTIMPEWWTDRIQPWVHYVPVQMDYSDLYDIMAFFQGDPSTPSSSASASETPLAHEIALSGKEWSATHWRKENMIAYVFRPYLEWGRLMADRRGEMDLVYDEKMEEWRHSEMSEDYDDNDEL</sequence>
<dbReference type="KEGG" id="ksn:43589696"/>
<feature type="transmembrane region" description="Helical" evidence="2">
    <location>
        <begin position="138"/>
        <end position="157"/>
    </location>
</feature>
<feature type="compositionally biased region" description="Basic and acidic residues" evidence="1">
    <location>
        <begin position="593"/>
        <end position="602"/>
    </location>
</feature>
<dbReference type="RefSeq" id="XP_031860266.1">
    <property type="nucleotide sequence ID" value="XM_032005547.1"/>
</dbReference>
<protein>
    <submittedName>
        <fullName evidence="3">Uncharacterized protein</fullName>
    </submittedName>
</protein>
<evidence type="ECO:0000256" key="2">
    <source>
        <dbReference type="SAM" id="Phobius"/>
    </source>
</evidence>
<dbReference type="AlphaFoldDB" id="A0A5M6BWR6"/>
<keyword evidence="2" id="KW-0472">Membrane</keyword>
<proteinExistence type="predicted"/>
<keyword evidence="4" id="KW-1185">Reference proteome</keyword>
<evidence type="ECO:0000313" key="3">
    <source>
        <dbReference type="EMBL" id="WWD20528.1"/>
    </source>
</evidence>
<dbReference type="InterPro" id="IPR051091">
    <property type="entry name" value="O-Glucosyltr/Glycosyltrsf_90"/>
</dbReference>
<evidence type="ECO:0000256" key="1">
    <source>
        <dbReference type="SAM" id="MobiDB-lite"/>
    </source>
</evidence>
<dbReference type="OrthoDB" id="541052at2759"/>
<name>A0A5M6BWR6_9TREE</name>
<reference evidence="3" key="1">
    <citation type="submission" date="2017-08" db="EMBL/GenBank/DDBJ databases">
        <authorList>
            <person name="Cuomo C."/>
            <person name="Billmyre B."/>
            <person name="Heitman J."/>
        </authorList>
    </citation>
    <scope>NUCLEOTIDE SEQUENCE</scope>
    <source>
        <strain evidence="3">CBS 12478</strain>
    </source>
</reference>
<evidence type="ECO:0000313" key="4">
    <source>
        <dbReference type="Proteomes" id="UP000322225"/>
    </source>
</evidence>
<dbReference type="GeneID" id="43589696"/>
<reference evidence="3" key="2">
    <citation type="submission" date="2024-01" db="EMBL/GenBank/DDBJ databases">
        <title>Comparative genomics of Cryptococcus and Kwoniella reveals pathogenesis evolution and contrasting modes of karyotype evolution via chromosome fusion or intercentromeric recombination.</title>
        <authorList>
            <person name="Coelho M.A."/>
            <person name="David-Palma M."/>
            <person name="Shea T."/>
            <person name="Bowers K."/>
            <person name="McGinley-Smith S."/>
            <person name="Mohammad A.W."/>
            <person name="Gnirke A."/>
            <person name="Yurkov A.M."/>
            <person name="Nowrousian M."/>
            <person name="Sun S."/>
            <person name="Cuomo C.A."/>
            <person name="Heitman J."/>
        </authorList>
    </citation>
    <scope>NUCLEOTIDE SEQUENCE</scope>
    <source>
        <strain evidence="3">CBS 12478</strain>
    </source>
</reference>
<dbReference type="InterPro" id="IPR006598">
    <property type="entry name" value="CAP10"/>
</dbReference>
<dbReference type="PANTHER" id="PTHR12203:SF118">
    <property type="entry name" value="BETA-1,2-XYLOSYLTRANSFERASE 1"/>
    <property type="match status" value="1"/>
</dbReference>
<feature type="compositionally biased region" description="Low complexity" evidence="1">
    <location>
        <begin position="13"/>
        <end position="33"/>
    </location>
</feature>
<keyword evidence="2" id="KW-0812">Transmembrane</keyword>